<evidence type="ECO:0000313" key="2">
    <source>
        <dbReference type="Proteomes" id="UP001642483"/>
    </source>
</evidence>
<dbReference type="Proteomes" id="UP001642483">
    <property type="component" value="Unassembled WGS sequence"/>
</dbReference>
<sequence length="59" mass="6585">MKQADNLLQDPTGHQICSSLPGTYNTVDVCIFTQTDQTIWLDMSDVADHVLLPSHNRTV</sequence>
<organism evidence="1 2">
    <name type="scientific">Clavelina lepadiformis</name>
    <name type="common">Light-bulb sea squirt</name>
    <name type="synonym">Ascidia lepadiformis</name>
    <dbReference type="NCBI Taxonomy" id="159417"/>
    <lineage>
        <taxon>Eukaryota</taxon>
        <taxon>Metazoa</taxon>
        <taxon>Chordata</taxon>
        <taxon>Tunicata</taxon>
        <taxon>Ascidiacea</taxon>
        <taxon>Aplousobranchia</taxon>
        <taxon>Clavelinidae</taxon>
        <taxon>Clavelina</taxon>
    </lineage>
</organism>
<accession>A0ABP0FAJ9</accession>
<name>A0ABP0FAJ9_CLALP</name>
<comment type="caution">
    <text evidence="1">The sequence shown here is derived from an EMBL/GenBank/DDBJ whole genome shotgun (WGS) entry which is preliminary data.</text>
</comment>
<keyword evidence="2" id="KW-1185">Reference proteome</keyword>
<evidence type="ECO:0000313" key="1">
    <source>
        <dbReference type="EMBL" id="CAK8676720.1"/>
    </source>
</evidence>
<proteinExistence type="predicted"/>
<gene>
    <name evidence="1" type="ORF">CVLEPA_LOCUS6166</name>
</gene>
<protein>
    <submittedName>
        <fullName evidence="1">Uncharacterized protein</fullName>
    </submittedName>
</protein>
<reference evidence="1 2" key="1">
    <citation type="submission" date="2024-02" db="EMBL/GenBank/DDBJ databases">
        <authorList>
            <person name="Daric V."/>
            <person name="Darras S."/>
        </authorList>
    </citation>
    <scope>NUCLEOTIDE SEQUENCE [LARGE SCALE GENOMIC DNA]</scope>
</reference>
<dbReference type="EMBL" id="CAWYQH010000035">
    <property type="protein sequence ID" value="CAK8676720.1"/>
    <property type="molecule type" value="Genomic_DNA"/>
</dbReference>